<dbReference type="Gene3D" id="3.10.450.50">
    <property type="match status" value="1"/>
</dbReference>
<dbReference type="Pfam" id="PF12680">
    <property type="entry name" value="SnoaL_2"/>
    <property type="match status" value="1"/>
</dbReference>
<evidence type="ECO:0000313" key="3">
    <source>
        <dbReference type="Proteomes" id="UP000295345"/>
    </source>
</evidence>
<evidence type="ECO:0000313" key="2">
    <source>
        <dbReference type="EMBL" id="TDC76632.1"/>
    </source>
</evidence>
<dbReference type="InterPro" id="IPR032710">
    <property type="entry name" value="NTF2-like_dom_sf"/>
</dbReference>
<sequence>MTNFEGLGDVEARAFASRWLPAWTGNDPRRLAAFYADDAVYRDPAVPQGVRGREEILSYFGRLLGRNPEWVWTNTGVQPLEGGFLNHWHAVIPTAGGTVECDGVCTVTLRDGLITRNEVFFDRSALLAAIGP</sequence>
<comment type="caution">
    <text evidence="2">The sequence shown here is derived from an EMBL/GenBank/DDBJ whole genome shotgun (WGS) entry which is preliminary data.</text>
</comment>
<dbReference type="AlphaFoldDB" id="A0A4R4TMY7"/>
<feature type="domain" description="SnoaL-like" evidence="1">
    <location>
        <begin position="17"/>
        <end position="116"/>
    </location>
</feature>
<dbReference type="InterPro" id="IPR037401">
    <property type="entry name" value="SnoaL-like"/>
</dbReference>
<evidence type="ECO:0000259" key="1">
    <source>
        <dbReference type="Pfam" id="PF12680"/>
    </source>
</evidence>
<proteinExistence type="predicted"/>
<dbReference type="RefSeq" id="WP_132817451.1">
    <property type="nucleotide sequence ID" value="NZ_SMKI01000072.1"/>
</dbReference>
<protein>
    <submittedName>
        <fullName evidence="2">Nuclear transport factor 2 family protein</fullName>
    </submittedName>
</protein>
<name>A0A4R4TMY7_9ACTN</name>
<dbReference type="EMBL" id="SMKI01000072">
    <property type="protein sequence ID" value="TDC76632.1"/>
    <property type="molecule type" value="Genomic_DNA"/>
</dbReference>
<keyword evidence="3" id="KW-1185">Reference proteome</keyword>
<dbReference type="OrthoDB" id="333383at2"/>
<dbReference type="SUPFAM" id="SSF54427">
    <property type="entry name" value="NTF2-like"/>
    <property type="match status" value="1"/>
</dbReference>
<reference evidence="2 3" key="1">
    <citation type="submission" date="2019-03" db="EMBL/GenBank/DDBJ databases">
        <title>Draft genome sequences of novel Actinobacteria.</title>
        <authorList>
            <person name="Sahin N."/>
            <person name="Ay H."/>
            <person name="Saygin H."/>
        </authorList>
    </citation>
    <scope>NUCLEOTIDE SEQUENCE [LARGE SCALE GENOMIC DNA]</scope>
    <source>
        <strain evidence="2 3">DSM 41900</strain>
    </source>
</reference>
<gene>
    <name evidence="2" type="ORF">E1283_09250</name>
</gene>
<dbReference type="Proteomes" id="UP000295345">
    <property type="component" value="Unassembled WGS sequence"/>
</dbReference>
<organism evidence="2 3">
    <name type="scientific">Streptomyces hainanensis</name>
    <dbReference type="NCBI Taxonomy" id="402648"/>
    <lineage>
        <taxon>Bacteria</taxon>
        <taxon>Bacillati</taxon>
        <taxon>Actinomycetota</taxon>
        <taxon>Actinomycetes</taxon>
        <taxon>Kitasatosporales</taxon>
        <taxon>Streptomycetaceae</taxon>
        <taxon>Streptomyces</taxon>
    </lineage>
</organism>
<accession>A0A4R4TMY7</accession>